<dbReference type="EMBL" id="KF385870">
    <property type="protein sequence ID" value="AHA52490.1"/>
    <property type="molecule type" value="Genomic_DNA"/>
</dbReference>
<geneLocation type="mitochondrion" evidence="2"/>
<proteinExistence type="predicted"/>
<keyword evidence="1" id="KW-0812">Transmembrane</keyword>
<keyword evidence="1" id="KW-0472">Membrane</keyword>
<reference evidence="2" key="1">
    <citation type="submission" date="2013-07" db="EMBL/GenBank/DDBJ databases">
        <title>The comparative mitochondrial genomes from Braconidae subfamilies and the phylogeny of the Hymenoptera.</title>
        <authorList>
            <person name="Li Q."/>
            <person name="Wei S.J."/>
            <person name="Chen X.X."/>
        </authorList>
    </citation>
    <scope>NUCLEOTIDE SEQUENCE</scope>
</reference>
<gene>
    <name evidence="2" type="primary">ATP8</name>
</gene>
<feature type="transmembrane region" description="Helical" evidence="1">
    <location>
        <begin position="12"/>
        <end position="32"/>
    </location>
</feature>
<dbReference type="AlphaFoldDB" id="A0A0A6ZKY6"/>
<evidence type="ECO:0000313" key="2">
    <source>
        <dbReference type="EMBL" id="AHA52490.1"/>
    </source>
</evidence>
<keyword evidence="1" id="KW-1133">Transmembrane helix</keyword>
<organism evidence="2">
    <name type="scientific">Cardiochiles fuscipennis</name>
    <dbReference type="NCBI Taxonomy" id="69312"/>
    <lineage>
        <taxon>Eukaryota</taxon>
        <taxon>Metazoa</taxon>
        <taxon>Ecdysozoa</taxon>
        <taxon>Arthropoda</taxon>
        <taxon>Hexapoda</taxon>
        <taxon>Insecta</taxon>
        <taxon>Pterygota</taxon>
        <taxon>Neoptera</taxon>
        <taxon>Endopterygota</taxon>
        <taxon>Hymenoptera</taxon>
        <taxon>Apocrita</taxon>
        <taxon>Ichneumonoidea</taxon>
        <taxon>Braconidae</taxon>
        <taxon>Cardiochilinae</taxon>
        <taxon>Cardiochiles</taxon>
    </lineage>
</organism>
<keyword evidence="2" id="KW-0496">Mitochondrion</keyword>
<name>A0A0A6ZKY6_9HYME</name>
<sequence length="52" mass="6737">MPQMSPMNWIYLMIYFIMIYLFLLLMLYYLMLNFNFKMNLILDKKFFKLMWY</sequence>
<accession>A0A0A6ZKY6</accession>
<protein>
    <submittedName>
        <fullName evidence="2">ATP synthase F0 subunit 8</fullName>
    </submittedName>
</protein>
<evidence type="ECO:0000256" key="1">
    <source>
        <dbReference type="SAM" id="Phobius"/>
    </source>
</evidence>